<comment type="caution">
    <text evidence="7">The sequence shown here is derived from an EMBL/GenBank/DDBJ whole genome shotgun (WGS) entry which is preliminary data.</text>
</comment>
<keyword evidence="3" id="KW-0479">Metal-binding</keyword>
<feature type="domain" description="Metallo-beta-lactamase" evidence="6">
    <location>
        <begin position="43"/>
        <end position="276"/>
    </location>
</feature>
<keyword evidence="8" id="KW-1185">Reference proteome</keyword>
<accession>A8NR80</accession>
<gene>
    <name evidence="7" type="ORF">CC1G_07143</name>
</gene>
<dbReference type="InterPro" id="IPR036866">
    <property type="entry name" value="RibonucZ/Hydroxyglut_hydro"/>
</dbReference>
<evidence type="ECO:0000313" key="8">
    <source>
        <dbReference type="Proteomes" id="UP000001861"/>
    </source>
</evidence>
<dbReference type="Pfam" id="PF00753">
    <property type="entry name" value="Lactamase_B"/>
    <property type="match status" value="1"/>
</dbReference>
<organism evidence="7 8">
    <name type="scientific">Coprinopsis cinerea (strain Okayama-7 / 130 / ATCC MYA-4618 / FGSC 9003)</name>
    <name type="common">Inky cap fungus</name>
    <name type="synonym">Hormographiella aspergillata</name>
    <dbReference type="NCBI Taxonomy" id="240176"/>
    <lineage>
        <taxon>Eukaryota</taxon>
        <taxon>Fungi</taxon>
        <taxon>Dikarya</taxon>
        <taxon>Basidiomycota</taxon>
        <taxon>Agaricomycotina</taxon>
        <taxon>Agaricomycetes</taxon>
        <taxon>Agaricomycetidae</taxon>
        <taxon>Agaricales</taxon>
        <taxon>Agaricineae</taxon>
        <taxon>Psathyrellaceae</taxon>
        <taxon>Coprinopsis</taxon>
    </lineage>
</organism>
<keyword evidence="5" id="KW-0862">Zinc</keyword>
<dbReference type="PANTHER" id="PTHR42978:SF2">
    <property type="entry name" value="102 KBASES UNSTABLE REGION: FROM 1 TO 119443"/>
    <property type="match status" value="1"/>
</dbReference>
<keyword evidence="4" id="KW-0378">Hydrolase</keyword>
<protein>
    <recommendedName>
        <fullName evidence="6">Metallo-beta-lactamase domain-containing protein</fullName>
    </recommendedName>
</protein>
<dbReference type="InterPro" id="IPR051013">
    <property type="entry name" value="MBL_superfamily_lactonases"/>
</dbReference>
<evidence type="ECO:0000256" key="4">
    <source>
        <dbReference type="ARBA" id="ARBA00022801"/>
    </source>
</evidence>
<evidence type="ECO:0000256" key="1">
    <source>
        <dbReference type="ARBA" id="ARBA00001947"/>
    </source>
</evidence>
<evidence type="ECO:0000313" key="7">
    <source>
        <dbReference type="EMBL" id="EAU86064.1"/>
    </source>
</evidence>
<dbReference type="CDD" id="cd07730">
    <property type="entry name" value="metallo-hydrolase-like_MBL-fold"/>
    <property type="match status" value="1"/>
</dbReference>
<dbReference type="SUPFAM" id="SSF56281">
    <property type="entry name" value="Metallo-hydrolase/oxidoreductase"/>
    <property type="match status" value="1"/>
</dbReference>
<dbReference type="STRING" id="240176.A8NR80"/>
<proteinExistence type="inferred from homology"/>
<dbReference type="OMA" id="NGWRESA"/>
<dbReference type="Proteomes" id="UP000001861">
    <property type="component" value="Unassembled WGS sequence"/>
</dbReference>
<reference evidence="7 8" key="1">
    <citation type="journal article" date="2010" name="Proc. Natl. Acad. Sci. U.S.A.">
        <title>Insights into evolution of multicellular fungi from the assembled chromosomes of the mushroom Coprinopsis cinerea (Coprinus cinereus).</title>
        <authorList>
            <person name="Stajich J.E."/>
            <person name="Wilke S.K."/>
            <person name="Ahren D."/>
            <person name="Au C.H."/>
            <person name="Birren B.W."/>
            <person name="Borodovsky M."/>
            <person name="Burns C."/>
            <person name="Canback B."/>
            <person name="Casselton L.A."/>
            <person name="Cheng C.K."/>
            <person name="Deng J."/>
            <person name="Dietrich F.S."/>
            <person name="Fargo D.C."/>
            <person name="Farman M.L."/>
            <person name="Gathman A.C."/>
            <person name="Goldberg J."/>
            <person name="Guigo R."/>
            <person name="Hoegger P.J."/>
            <person name="Hooker J.B."/>
            <person name="Huggins A."/>
            <person name="James T.Y."/>
            <person name="Kamada T."/>
            <person name="Kilaru S."/>
            <person name="Kodira C."/>
            <person name="Kues U."/>
            <person name="Kupfer D."/>
            <person name="Kwan H.S."/>
            <person name="Lomsadze A."/>
            <person name="Li W."/>
            <person name="Lilly W.W."/>
            <person name="Ma L.J."/>
            <person name="Mackey A.J."/>
            <person name="Manning G."/>
            <person name="Martin F."/>
            <person name="Muraguchi H."/>
            <person name="Natvig D.O."/>
            <person name="Palmerini H."/>
            <person name="Ramesh M.A."/>
            <person name="Rehmeyer C.J."/>
            <person name="Roe B.A."/>
            <person name="Shenoy N."/>
            <person name="Stanke M."/>
            <person name="Ter-Hovhannisyan V."/>
            <person name="Tunlid A."/>
            <person name="Velagapudi R."/>
            <person name="Vision T.J."/>
            <person name="Zeng Q."/>
            <person name="Zolan M.E."/>
            <person name="Pukkila P.J."/>
        </authorList>
    </citation>
    <scope>NUCLEOTIDE SEQUENCE [LARGE SCALE GENOMIC DNA]</scope>
    <source>
        <strain evidence="8">Okayama-7 / 130 / ATCC MYA-4618 / FGSC 9003</strain>
    </source>
</reference>
<comment type="cofactor">
    <cofactor evidence="1">
        <name>Zn(2+)</name>
        <dbReference type="ChEBI" id="CHEBI:29105"/>
    </cofactor>
</comment>
<dbReference type="GO" id="GO:0046872">
    <property type="term" value="F:metal ion binding"/>
    <property type="evidence" value="ECO:0007669"/>
    <property type="project" value="UniProtKB-KW"/>
</dbReference>
<dbReference type="OrthoDB" id="10250730at2759"/>
<evidence type="ECO:0000259" key="6">
    <source>
        <dbReference type="SMART" id="SM00849"/>
    </source>
</evidence>
<evidence type="ECO:0000256" key="3">
    <source>
        <dbReference type="ARBA" id="ARBA00022723"/>
    </source>
</evidence>
<dbReference type="InParanoid" id="A8NR80"/>
<dbReference type="eggNOG" id="ENOG502S1A6">
    <property type="taxonomic scope" value="Eukaryota"/>
</dbReference>
<sequence>MSLPQPSANQAYCNVSALEGGQLSIAEEAIKRPFTSGVMLSMPSLCFLLQHSTRKEKFVFDLGIRRDVENYPDVVAKQIQSGITPCEVPQDVVESLARGGLGPDDIDYVAISHLHFDHIGDPSLFKKSTFLLGEDSRILNSAQAGFPVNSQAAFASDVPPSSQTRFLSPEGWSAVGPFPRALDFYGDGSLYIIDSPGHLPGHINVLARTSSDGSWVYLAGDSCHHCSILSGEANIAVGAPWNPRYCVHEDLARTEKHLKHIQKLKTFPKVHVLLAHDTPWYLENKDGPAFFPGKLDPRKD</sequence>
<dbReference type="RefSeq" id="XP_001835719.1">
    <property type="nucleotide sequence ID" value="XM_001835667.2"/>
</dbReference>
<dbReference type="EMBL" id="AACS02000008">
    <property type="protein sequence ID" value="EAU86064.1"/>
    <property type="molecule type" value="Genomic_DNA"/>
</dbReference>
<name>A8NR80_COPC7</name>
<comment type="similarity">
    <text evidence="2">Belongs to the metallo-beta-lactamase superfamily.</text>
</comment>
<dbReference type="VEuPathDB" id="FungiDB:CC1G_07143"/>
<evidence type="ECO:0000256" key="2">
    <source>
        <dbReference type="ARBA" id="ARBA00007749"/>
    </source>
</evidence>
<dbReference type="SMART" id="SM00849">
    <property type="entry name" value="Lactamase_B"/>
    <property type="match status" value="1"/>
</dbReference>
<dbReference type="InterPro" id="IPR001279">
    <property type="entry name" value="Metallo-B-lactamas"/>
</dbReference>
<dbReference type="KEGG" id="cci:CC1G_07143"/>
<dbReference type="AlphaFoldDB" id="A8NR80"/>
<dbReference type="Gene3D" id="3.60.15.10">
    <property type="entry name" value="Ribonuclease Z/Hydroxyacylglutathione hydrolase-like"/>
    <property type="match status" value="1"/>
</dbReference>
<dbReference type="GeneID" id="6012254"/>
<evidence type="ECO:0000256" key="5">
    <source>
        <dbReference type="ARBA" id="ARBA00022833"/>
    </source>
</evidence>
<dbReference type="GO" id="GO:0016787">
    <property type="term" value="F:hydrolase activity"/>
    <property type="evidence" value="ECO:0007669"/>
    <property type="project" value="UniProtKB-KW"/>
</dbReference>
<dbReference type="PANTHER" id="PTHR42978">
    <property type="entry name" value="QUORUM-QUENCHING LACTONASE YTNP-RELATED-RELATED"/>
    <property type="match status" value="1"/>
</dbReference>